<evidence type="ECO:0000313" key="1">
    <source>
        <dbReference type="EMBL" id="EKJ99022.1"/>
    </source>
</evidence>
<name>K5D975_RHOBT</name>
<comment type="caution">
    <text evidence="1">The sequence shown here is derived from an EMBL/GenBank/DDBJ whole genome shotgun (WGS) entry which is preliminary data.</text>
</comment>
<dbReference type="AlphaFoldDB" id="K5D975"/>
<organism evidence="1 2">
    <name type="scientific">Rhodopirellula baltica SH28</name>
    <dbReference type="NCBI Taxonomy" id="993517"/>
    <lineage>
        <taxon>Bacteria</taxon>
        <taxon>Pseudomonadati</taxon>
        <taxon>Planctomycetota</taxon>
        <taxon>Planctomycetia</taxon>
        <taxon>Pirellulales</taxon>
        <taxon>Pirellulaceae</taxon>
        <taxon>Rhodopirellula</taxon>
    </lineage>
</organism>
<proteinExistence type="predicted"/>
<dbReference type="Proteomes" id="UP000007993">
    <property type="component" value="Unassembled WGS sequence"/>
</dbReference>
<protein>
    <submittedName>
        <fullName evidence="1">Uncharacterized protein</fullName>
    </submittedName>
</protein>
<dbReference type="EMBL" id="AMCW01000162">
    <property type="protein sequence ID" value="EKJ99022.1"/>
    <property type="molecule type" value="Genomic_DNA"/>
</dbReference>
<evidence type="ECO:0000313" key="2">
    <source>
        <dbReference type="Proteomes" id="UP000007993"/>
    </source>
</evidence>
<gene>
    <name evidence="1" type="ORF">RBSH_05677</name>
</gene>
<reference evidence="1 2" key="1">
    <citation type="journal article" date="2013" name="Mar. Genomics">
        <title>Expression of sulfatases in Rhodopirellula baltica and the diversity of sulfatases in the genus Rhodopirellula.</title>
        <authorList>
            <person name="Wegner C.E."/>
            <person name="Richter-Heitmann T."/>
            <person name="Klindworth A."/>
            <person name="Klockow C."/>
            <person name="Richter M."/>
            <person name="Achstetter T."/>
            <person name="Glockner F.O."/>
            <person name="Harder J."/>
        </authorList>
    </citation>
    <scope>NUCLEOTIDE SEQUENCE [LARGE SCALE GENOMIC DNA]</scope>
    <source>
        <strain evidence="1 2">SH28</strain>
    </source>
</reference>
<dbReference type="PATRIC" id="fig|993517.3.peg.6141"/>
<accession>K5D975</accession>
<sequence length="57" mass="6428">MAFSDPDGDRFSVQHRNFAHFLSASQLWICKTMSWIGQKMGPGSNGVQITIRLAWMA</sequence>